<dbReference type="EMBL" id="CP003788">
    <property type="protein sequence ID" value="AFR07457.1"/>
    <property type="molecule type" value="Genomic_DNA"/>
</dbReference>
<dbReference type="Proteomes" id="UP000003779">
    <property type="component" value="Chromosome"/>
</dbReference>
<accession>J7LAE3</accession>
<evidence type="ECO:0000313" key="2">
    <source>
        <dbReference type="EMBL" id="AFR07457.1"/>
    </source>
</evidence>
<protein>
    <submittedName>
        <fullName evidence="2">Uncharacterized protein</fullName>
    </submittedName>
</protein>
<feature type="region of interest" description="Disordered" evidence="1">
    <location>
        <begin position="1"/>
        <end position="22"/>
    </location>
</feature>
<dbReference type="KEGG" id="nal:B005_2985"/>
<sequence length="64" mass="7658">MDPVDRRRRTHTHPPWWNGRPQARELLEQSFEADPQLGPGRPMLQAVMRARTEGEMRRRDPRAR</sequence>
<proteinExistence type="predicted"/>
<feature type="compositionally biased region" description="Basic residues" evidence="1">
    <location>
        <begin position="1"/>
        <end position="12"/>
    </location>
</feature>
<dbReference type="STRING" id="1205910.B005_2985"/>
<name>J7LAE3_NOCAA</name>
<gene>
    <name evidence="2" type="ordered locus">B005_2985</name>
</gene>
<dbReference type="HOGENOM" id="CLU_2863265_0_0_11"/>
<evidence type="ECO:0000313" key="3">
    <source>
        <dbReference type="Proteomes" id="UP000003779"/>
    </source>
</evidence>
<reference evidence="3" key="2">
    <citation type="submission" date="2012-08" db="EMBL/GenBank/DDBJ databases">
        <title>Whole-genome sequence of Nocardiopsis alba strain ATCC BAA-2165 associated with honeybees.</title>
        <authorList>
            <person name="Qiao J."/>
            <person name="Chen L."/>
            <person name="Li Y."/>
            <person name="Wang J."/>
            <person name="Zhang W."/>
            <person name="Chen S."/>
        </authorList>
    </citation>
    <scope>NUCLEOTIDE SEQUENCE [LARGE SCALE GENOMIC DNA]</scope>
    <source>
        <strain evidence="3">ATCC BAA-2165 / BE74</strain>
    </source>
</reference>
<dbReference type="AlphaFoldDB" id="J7LAE3"/>
<evidence type="ECO:0000256" key="1">
    <source>
        <dbReference type="SAM" id="MobiDB-lite"/>
    </source>
</evidence>
<reference evidence="2 3" key="1">
    <citation type="journal article" date="2012" name="J. Bacteriol.">
        <title>Whole-Genome Sequence of Nocardiopsis alba Strain ATCC BAA-2165, Associated with Honeybees.</title>
        <authorList>
            <person name="Qiao J."/>
            <person name="Chen L."/>
            <person name="Li Y."/>
            <person name="Wang J."/>
            <person name="Zhang W."/>
            <person name="Chen S."/>
        </authorList>
    </citation>
    <scope>NUCLEOTIDE SEQUENCE [LARGE SCALE GENOMIC DNA]</scope>
    <source>
        <strain evidence="3">ATCC BAA-2165 / BE74</strain>
    </source>
</reference>
<organism evidence="2 3">
    <name type="scientific">Nocardiopsis alba (strain ATCC BAA-2165 / BE74)</name>
    <dbReference type="NCBI Taxonomy" id="1205910"/>
    <lineage>
        <taxon>Bacteria</taxon>
        <taxon>Bacillati</taxon>
        <taxon>Actinomycetota</taxon>
        <taxon>Actinomycetes</taxon>
        <taxon>Streptosporangiales</taxon>
        <taxon>Nocardiopsidaceae</taxon>
        <taxon>Nocardiopsis</taxon>
    </lineage>
</organism>